<organism evidence="1 2">
    <name type="scientific">Pseudopithomyces chartarum</name>
    <dbReference type="NCBI Taxonomy" id="1892770"/>
    <lineage>
        <taxon>Eukaryota</taxon>
        <taxon>Fungi</taxon>
        <taxon>Dikarya</taxon>
        <taxon>Ascomycota</taxon>
        <taxon>Pezizomycotina</taxon>
        <taxon>Dothideomycetes</taxon>
        <taxon>Pleosporomycetidae</taxon>
        <taxon>Pleosporales</taxon>
        <taxon>Massarineae</taxon>
        <taxon>Didymosphaeriaceae</taxon>
        <taxon>Pseudopithomyces</taxon>
    </lineage>
</organism>
<name>A0AAN6RMB4_9PLEO</name>
<sequence length="314" mass="35834">MDSSHEPFLDIMEDTNDLMIHPHDIWFVAWDSWNIEHQTIDQAPKYIGEDSLDAYVQIIRGWLQQWVSSNSCPIIHQQLYRMQMPRCMQNAFMACAVYFSRTSSNKSTVFHIINDQAGDLIQQHTTQTLGVATLTLAEHLARVQTLLIFQIIRLFDGDIRMRARAEMDNPVLTSWNTEMWQLASRILPAADWSAVIPGSTDSSSTLWKAWCLSESIRRTWLTTSILQSVYTTIRDGISACPGGVFCTFGNELWDATSDFEWGMRTTSGKNLYFLQSMGIGQLLVDAAATEVDDFGHAFMLISQGLEKKQRWTMK</sequence>
<dbReference type="EMBL" id="WVTA01000002">
    <property type="protein sequence ID" value="KAK3215739.1"/>
    <property type="molecule type" value="Genomic_DNA"/>
</dbReference>
<reference evidence="1 2" key="1">
    <citation type="submission" date="2021-02" db="EMBL/GenBank/DDBJ databases">
        <title>Genome assembly of Pseudopithomyces chartarum.</title>
        <authorList>
            <person name="Jauregui R."/>
            <person name="Singh J."/>
            <person name="Voisey C."/>
        </authorList>
    </citation>
    <scope>NUCLEOTIDE SEQUENCE [LARGE SCALE GENOMIC DNA]</scope>
    <source>
        <strain evidence="1 2">AGR01</strain>
    </source>
</reference>
<dbReference type="AlphaFoldDB" id="A0AAN6RMB4"/>
<dbReference type="Proteomes" id="UP001280581">
    <property type="component" value="Unassembled WGS sequence"/>
</dbReference>
<keyword evidence="2" id="KW-1185">Reference proteome</keyword>
<evidence type="ECO:0000313" key="1">
    <source>
        <dbReference type="EMBL" id="KAK3215739.1"/>
    </source>
</evidence>
<gene>
    <name evidence="1" type="ORF">GRF29_8g907085</name>
</gene>
<comment type="caution">
    <text evidence="1">The sequence shown here is derived from an EMBL/GenBank/DDBJ whole genome shotgun (WGS) entry which is preliminary data.</text>
</comment>
<evidence type="ECO:0000313" key="2">
    <source>
        <dbReference type="Proteomes" id="UP001280581"/>
    </source>
</evidence>
<accession>A0AAN6RMB4</accession>
<proteinExistence type="predicted"/>
<protein>
    <submittedName>
        <fullName evidence="1">Uncharacterized protein</fullName>
    </submittedName>
</protein>